<name>A0A346AD33_AERHY</name>
<sequence length="261" mass="29930">MSLSYVRGIWDARYFWQHLALSDLRSRWRRSFFGVLWSFIQPLGMTLLISIVFSKMFNTDIVTYAPYILSGIIVWDFVVANTIGGSLAFVQADAYIKQCKHPLAIYTLRTVLSSIIVLALASLALFAWSIVVLSQNINITWLATLTVFPILALIAWPLSTLLAYIGVRFRDVPHAMGLVMQAIWFISPVYFEERMFRSGGLDWLVDYNPVYHVLQIIRAPLLKGEWPSLENYTFSLITAAFLFLLAWLIGRNAEKKVIFYL</sequence>
<dbReference type="InterPro" id="IPR013525">
    <property type="entry name" value="ABC2_TM"/>
</dbReference>
<keyword evidence="3 9" id="KW-0813">Transport</keyword>
<keyword evidence="5 9" id="KW-0812">Transmembrane</keyword>
<evidence type="ECO:0000256" key="8">
    <source>
        <dbReference type="ARBA" id="ARBA00023136"/>
    </source>
</evidence>
<keyword evidence="8 9" id="KW-0472">Membrane</keyword>
<evidence type="ECO:0000256" key="9">
    <source>
        <dbReference type="RuleBase" id="RU361157"/>
    </source>
</evidence>
<feature type="transmembrane region" description="Helical" evidence="9">
    <location>
        <begin position="111"/>
        <end position="133"/>
    </location>
</feature>
<feature type="domain" description="ABC transmembrane type-2" evidence="10">
    <location>
        <begin position="33"/>
        <end position="253"/>
    </location>
</feature>
<evidence type="ECO:0000256" key="1">
    <source>
        <dbReference type="ARBA" id="ARBA00004651"/>
    </source>
</evidence>
<comment type="similarity">
    <text evidence="2 9">Belongs to the ABC-2 integral membrane protein family.</text>
</comment>
<keyword evidence="7" id="KW-0625">Polysaccharide transport</keyword>
<feature type="transmembrane region" description="Helical" evidence="9">
    <location>
        <begin position="65"/>
        <end position="90"/>
    </location>
</feature>
<dbReference type="GO" id="GO:0015774">
    <property type="term" value="P:polysaccharide transport"/>
    <property type="evidence" value="ECO:0007669"/>
    <property type="project" value="UniProtKB-KW"/>
</dbReference>
<gene>
    <name evidence="11" type="primary">wzm</name>
</gene>
<keyword evidence="7" id="KW-0762">Sugar transport</keyword>
<dbReference type="GO" id="GO:0140359">
    <property type="term" value="F:ABC-type transporter activity"/>
    <property type="evidence" value="ECO:0007669"/>
    <property type="project" value="InterPro"/>
</dbReference>
<keyword evidence="6 9" id="KW-1133">Transmembrane helix</keyword>
<evidence type="ECO:0000259" key="10">
    <source>
        <dbReference type="PROSITE" id="PS51012"/>
    </source>
</evidence>
<dbReference type="EMBL" id="MH449685">
    <property type="protein sequence ID" value="AXL05145.1"/>
    <property type="molecule type" value="Genomic_DNA"/>
</dbReference>
<dbReference type="InterPro" id="IPR047817">
    <property type="entry name" value="ABC2_TM_bact-type"/>
</dbReference>
<dbReference type="AlphaFoldDB" id="A0A346AD33"/>
<feature type="transmembrane region" description="Helical" evidence="9">
    <location>
        <begin position="139"/>
        <end position="165"/>
    </location>
</feature>
<feature type="transmembrane region" description="Helical" evidence="9">
    <location>
        <begin position="32"/>
        <end position="53"/>
    </location>
</feature>
<dbReference type="GO" id="GO:0015920">
    <property type="term" value="P:lipopolysaccharide transport"/>
    <property type="evidence" value="ECO:0007669"/>
    <property type="project" value="TreeGrafter"/>
</dbReference>
<dbReference type="PANTHER" id="PTHR30413:SF10">
    <property type="entry name" value="CAPSULE POLYSACCHARIDE EXPORT INNER-MEMBRANE PROTEIN CTRC"/>
    <property type="match status" value="1"/>
</dbReference>
<dbReference type="Pfam" id="PF01061">
    <property type="entry name" value="ABC2_membrane"/>
    <property type="match status" value="1"/>
</dbReference>
<evidence type="ECO:0000256" key="5">
    <source>
        <dbReference type="ARBA" id="ARBA00022692"/>
    </source>
</evidence>
<evidence type="ECO:0000256" key="2">
    <source>
        <dbReference type="ARBA" id="ARBA00007783"/>
    </source>
</evidence>
<evidence type="ECO:0000256" key="6">
    <source>
        <dbReference type="ARBA" id="ARBA00022989"/>
    </source>
</evidence>
<comment type="subcellular location">
    <subcellularLocation>
        <location evidence="9">Cell inner membrane</location>
        <topology evidence="9">Multi-pass membrane protein</topology>
    </subcellularLocation>
    <subcellularLocation>
        <location evidence="1">Cell membrane</location>
        <topology evidence="1">Multi-pass membrane protein</topology>
    </subcellularLocation>
</comment>
<evidence type="ECO:0000313" key="11">
    <source>
        <dbReference type="EMBL" id="AXL05145.1"/>
    </source>
</evidence>
<reference evidence="11" key="1">
    <citation type="submission" date="2018-06" db="EMBL/GenBank/DDBJ databases">
        <title>Genetic diversity of the Aeromonas Hydrophila O antigens and development of a suspension array for serotype detection.</title>
        <authorList>
            <person name="Cao H."/>
            <person name="Liu B."/>
        </authorList>
    </citation>
    <scope>NUCLEOTIDE SEQUENCE</scope>
    <source>
        <strain evidence="11">G5400</strain>
    </source>
</reference>
<organism evidence="11">
    <name type="scientific">Aeromonas hydrophila</name>
    <dbReference type="NCBI Taxonomy" id="644"/>
    <lineage>
        <taxon>Bacteria</taxon>
        <taxon>Pseudomonadati</taxon>
        <taxon>Pseudomonadota</taxon>
        <taxon>Gammaproteobacteria</taxon>
        <taxon>Aeromonadales</taxon>
        <taxon>Aeromonadaceae</taxon>
        <taxon>Aeromonas</taxon>
    </lineage>
</organism>
<keyword evidence="4 9" id="KW-1003">Cell membrane</keyword>
<proteinExistence type="inferred from homology"/>
<evidence type="ECO:0000256" key="7">
    <source>
        <dbReference type="ARBA" id="ARBA00023047"/>
    </source>
</evidence>
<feature type="transmembrane region" description="Helical" evidence="9">
    <location>
        <begin position="172"/>
        <end position="191"/>
    </location>
</feature>
<dbReference type="GO" id="GO:0005886">
    <property type="term" value="C:plasma membrane"/>
    <property type="evidence" value="ECO:0007669"/>
    <property type="project" value="UniProtKB-SubCell"/>
</dbReference>
<evidence type="ECO:0000256" key="3">
    <source>
        <dbReference type="ARBA" id="ARBA00022448"/>
    </source>
</evidence>
<feature type="transmembrane region" description="Helical" evidence="9">
    <location>
        <begin position="232"/>
        <end position="250"/>
    </location>
</feature>
<accession>A0A346AD33</accession>
<protein>
    <recommendedName>
        <fullName evidence="9">Transport permease protein</fullName>
    </recommendedName>
</protein>
<evidence type="ECO:0000256" key="4">
    <source>
        <dbReference type="ARBA" id="ARBA00022475"/>
    </source>
</evidence>
<dbReference type="PANTHER" id="PTHR30413">
    <property type="entry name" value="INNER MEMBRANE TRANSPORT PERMEASE"/>
    <property type="match status" value="1"/>
</dbReference>
<dbReference type="PROSITE" id="PS51012">
    <property type="entry name" value="ABC_TM2"/>
    <property type="match status" value="1"/>
</dbReference>